<sequence length="159" mass="18575">MKKTKLLLVQLSTTFVIFLVVIIFNSLNNKAIAWKDNFMATCKNISLSDNNKMRHVRLFADCRTFNKEYTRTSVNLDESIWNEDGRLTWDVFKGYGNFSRSCYNIRLNRNAVLYATCRKVNGRWKETVLPLNKIYHNHDGVLGIDSIWNGMPGRLRGQY</sequence>
<evidence type="ECO:0000259" key="1">
    <source>
        <dbReference type="SMART" id="SM01111"/>
    </source>
</evidence>
<reference evidence="2 3" key="1">
    <citation type="journal article" date="2020" name="ISME J.">
        <title>Comparative genomics reveals insights into cyanobacterial evolution and habitat adaptation.</title>
        <authorList>
            <person name="Chen M.Y."/>
            <person name="Teng W.K."/>
            <person name="Zhao L."/>
            <person name="Hu C.X."/>
            <person name="Zhou Y.K."/>
            <person name="Han B.P."/>
            <person name="Song L.R."/>
            <person name="Shu W.S."/>
        </authorList>
    </citation>
    <scope>NUCLEOTIDE SEQUENCE [LARGE SCALE GENOMIC DNA]</scope>
    <source>
        <strain evidence="2 3">FACHB-159</strain>
    </source>
</reference>
<evidence type="ECO:0000313" key="3">
    <source>
        <dbReference type="Proteomes" id="UP000637383"/>
    </source>
</evidence>
<proteinExistence type="predicted"/>
<dbReference type="Pfam" id="PF08881">
    <property type="entry name" value="CVNH"/>
    <property type="match status" value="1"/>
</dbReference>
<dbReference type="EMBL" id="JACJTU010000055">
    <property type="protein sequence ID" value="MBD2738646.1"/>
    <property type="molecule type" value="Genomic_DNA"/>
</dbReference>
<dbReference type="InterPro" id="IPR011058">
    <property type="entry name" value="Cyanovirin-N"/>
</dbReference>
<dbReference type="InterPro" id="IPR036673">
    <property type="entry name" value="Cyanovirin-N_sf"/>
</dbReference>
<organism evidence="2 3">
    <name type="scientific">Nostoc paludosum FACHB-159</name>
    <dbReference type="NCBI Taxonomy" id="2692908"/>
    <lineage>
        <taxon>Bacteria</taxon>
        <taxon>Bacillati</taxon>
        <taxon>Cyanobacteriota</taxon>
        <taxon>Cyanophyceae</taxon>
        <taxon>Nostocales</taxon>
        <taxon>Nostocaceae</taxon>
        <taxon>Nostoc</taxon>
    </lineage>
</organism>
<accession>A0ABR8KIQ5</accession>
<name>A0ABR8KIQ5_9NOSO</name>
<protein>
    <recommendedName>
        <fullName evidence="1">Cyanovirin-N domain-containing protein</fullName>
    </recommendedName>
</protein>
<dbReference type="RefSeq" id="WP_190959173.1">
    <property type="nucleotide sequence ID" value="NZ_JACJTU010000055.1"/>
</dbReference>
<feature type="domain" description="Cyanovirin-N" evidence="1">
    <location>
        <begin position="37"/>
        <end position="144"/>
    </location>
</feature>
<dbReference type="SMART" id="SM01111">
    <property type="entry name" value="CVNH"/>
    <property type="match status" value="1"/>
</dbReference>
<dbReference type="Gene3D" id="2.30.60.10">
    <property type="entry name" value="Cyanovirin-N"/>
    <property type="match status" value="2"/>
</dbReference>
<comment type="caution">
    <text evidence="2">The sequence shown here is derived from an EMBL/GenBank/DDBJ whole genome shotgun (WGS) entry which is preliminary data.</text>
</comment>
<dbReference type="SUPFAM" id="SSF51322">
    <property type="entry name" value="Cyanovirin-N"/>
    <property type="match status" value="1"/>
</dbReference>
<keyword evidence="3" id="KW-1185">Reference proteome</keyword>
<dbReference type="Proteomes" id="UP000637383">
    <property type="component" value="Unassembled WGS sequence"/>
</dbReference>
<gene>
    <name evidence="2" type="ORF">H6H03_33020</name>
</gene>
<evidence type="ECO:0000313" key="2">
    <source>
        <dbReference type="EMBL" id="MBD2738646.1"/>
    </source>
</evidence>